<dbReference type="GO" id="GO:0000725">
    <property type="term" value="P:recombinational repair"/>
    <property type="evidence" value="ECO:0007669"/>
    <property type="project" value="TreeGrafter"/>
</dbReference>
<dbReference type="Proteomes" id="UP000077266">
    <property type="component" value="Unassembled WGS sequence"/>
</dbReference>
<gene>
    <name evidence="2" type="ORF">EXIGLDRAFT_675997</name>
</gene>
<dbReference type="PANTHER" id="PTHR11070">
    <property type="entry name" value="UVRD / RECB / PCRA DNA HELICASE FAMILY MEMBER"/>
    <property type="match status" value="1"/>
</dbReference>
<dbReference type="GO" id="GO:0005634">
    <property type="term" value="C:nucleus"/>
    <property type="evidence" value="ECO:0007669"/>
    <property type="project" value="TreeGrafter"/>
</dbReference>
<dbReference type="GO" id="GO:0005524">
    <property type="term" value="F:ATP binding"/>
    <property type="evidence" value="ECO:0007669"/>
    <property type="project" value="InterPro"/>
</dbReference>
<evidence type="ECO:0000313" key="3">
    <source>
        <dbReference type="Proteomes" id="UP000077266"/>
    </source>
</evidence>
<dbReference type="PANTHER" id="PTHR11070:SF66">
    <property type="entry name" value="UVRD-LIKE HELICASE C-TERMINAL DOMAIN-CONTAINING PROTEIN"/>
    <property type="match status" value="1"/>
</dbReference>
<dbReference type="SUPFAM" id="SSF52540">
    <property type="entry name" value="P-loop containing nucleoside triphosphate hydrolases"/>
    <property type="match status" value="1"/>
</dbReference>
<dbReference type="OrthoDB" id="3216789at2759"/>
<organism evidence="2 3">
    <name type="scientific">Exidia glandulosa HHB12029</name>
    <dbReference type="NCBI Taxonomy" id="1314781"/>
    <lineage>
        <taxon>Eukaryota</taxon>
        <taxon>Fungi</taxon>
        <taxon>Dikarya</taxon>
        <taxon>Basidiomycota</taxon>
        <taxon>Agaricomycotina</taxon>
        <taxon>Agaricomycetes</taxon>
        <taxon>Auriculariales</taxon>
        <taxon>Exidiaceae</taxon>
        <taxon>Exidia</taxon>
    </lineage>
</organism>
<dbReference type="GO" id="GO:0003677">
    <property type="term" value="F:DNA binding"/>
    <property type="evidence" value="ECO:0007669"/>
    <property type="project" value="InterPro"/>
</dbReference>
<evidence type="ECO:0000256" key="1">
    <source>
        <dbReference type="SAM" id="MobiDB-lite"/>
    </source>
</evidence>
<protein>
    <submittedName>
        <fullName evidence="2">p-loop containing nucleoside triphosphate hydrolase protein</fullName>
    </submittedName>
</protein>
<dbReference type="STRING" id="1314781.A0A166AG46"/>
<dbReference type="InParanoid" id="A0A166AG46"/>
<feature type="region of interest" description="Disordered" evidence="1">
    <location>
        <begin position="738"/>
        <end position="782"/>
    </location>
</feature>
<accession>A0A166AG46</accession>
<sequence length="782" mass="88787">MHRLARVAPRLTPFRHVDVLPGPAVLFARWRHALSTEQQRIVELCASQNVKVIARPGSGKTATAEAVVAAYPGVATLVATYTRRLKLDTEKRLAPYPWATVTTFHALACKLSGQLVYTDEALSDFRKSGLPLQLHDIPDYKFIVIDKMQDMNEDLLWLAVALMFALEARSGVAPRLLCLGDPRQSLYEYRGGDSRYIELVDLIMKPASPYEWAVEDLSTSFRTSRATADFLNHCVLREQYITGFGDGPRPIYVHAVLSKEYINQIMSVLGPLIEQYGPQNTALLAPSVRTNWDLRPLTNYLSRSNVPVAISHSDEGILDDDITRGKLTVSTIHQFKGLERLLVLLWGFDNSYMHYFARAFPDDRYTNVRFLHSTRSRGQLVLLHDARQPPLPFFYLAALESFADFRNLANRSMKAQPTPVRDFHLPEGRRIPIAASEYARHARNEVLTPLIRTHTRVDKVAPSPDLLDISDKVCTHTRQRFWEFVADINGLAVTAGFEWHCLGTLNTLSTSANDFVDSRLLNISERALPSGVLFSMGQISALLSKCIWWEAHKSGYYSRYIQMKTRRRDWFSPKAFSEAISRLRLETLEHAVDPGLLIFERKMQIDLIVDGQETRMRGWPDIVLPPSDLTSADPAARRATIWEVKFTTILTNEHVAQLVAYAYMWSITESGPDDPFPRMILFNARTGEKWEIDTDAGSAYEMIAALLREKYTADARKLSDEEFLKRCAEVVEEARQLPTQDSWYDGDDGAQGIWYDEDGEEVNEEGEEEGNEEGDDDDERSD</sequence>
<name>A0A166AG46_EXIGL</name>
<keyword evidence="2" id="KW-0378">Hydrolase</keyword>
<dbReference type="InterPro" id="IPR000212">
    <property type="entry name" value="DNA_helicase_UvrD/REP"/>
</dbReference>
<keyword evidence="3" id="KW-1185">Reference proteome</keyword>
<reference evidence="2 3" key="1">
    <citation type="journal article" date="2016" name="Mol. Biol. Evol.">
        <title>Comparative Genomics of Early-Diverging Mushroom-Forming Fungi Provides Insights into the Origins of Lignocellulose Decay Capabilities.</title>
        <authorList>
            <person name="Nagy L.G."/>
            <person name="Riley R."/>
            <person name="Tritt A."/>
            <person name="Adam C."/>
            <person name="Daum C."/>
            <person name="Floudas D."/>
            <person name="Sun H."/>
            <person name="Yadav J.S."/>
            <person name="Pangilinan J."/>
            <person name="Larsson K.H."/>
            <person name="Matsuura K."/>
            <person name="Barry K."/>
            <person name="Labutti K."/>
            <person name="Kuo R."/>
            <person name="Ohm R.A."/>
            <person name="Bhattacharya S.S."/>
            <person name="Shirouzu T."/>
            <person name="Yoshinaga Y."/>
            <person name="Martin F.M."/>
            <person name="Grigoriev I.V."/>
            <person name="Hibbett D.S."/>
        </authorList>
    </citation>
    <scope>NUCLEOTIDE SEQUENCE [LARGE SCALE GENOMIC DNA]</scope>
    <source>
        <strain evidence="2 3">HHB12029</strain>
    </source>
</reference>
<dbReference type="InterPro" id="IPR027417">
    <property type="entry name" value="P-loop_NTPase"/>
</dbReference>
<proteinExistence type="predicted"/>
<dbReference type="AlphaFoldDB" id="A0A166AG46"/>
<dbReference type="GO" id="GO:0016787">
    <property type="term" value="F:hydrolase activity"/>
    <property type="evidence" value="ECO:0007669"/>
    <property type="project" value="UniProtKB-KW"/>
</dbReference>
<feature type="compositionally biased region" description="Acidic residues" evidence="1">
    <location>
        <begin position="755"/>
        <end position="782"/>
    </location>
</feature>
<dbReference type="GO" id="GO:0043138">
    <property type="term" value="F:3'-5' DNA helicase activity"/>
    <property type="evidence" value="ECO:0007669"/>
    <property type="project" value="TreeGrafter"/>
</dbReference>
<evidence type="ECO:0000313" key="2">
    <source>
        <dbReference type="EMBL" id="KZV91559.1"/>
    </source>
</evidence>
<dbReference type="Pfam" id="PF13245">
    <property type="entry name" value="AAA_19"/>
    <property type="match status" value="1"/>
</dbReference>
<dbReference type="Gene3D" id="3.40.50.300">
    <property type="entry name" value="P-loop containing nucleotide triphosphate hydrolases"/>
    <property type="match status" value="2"/>
</dbReference>
<dbReference type="EMBL" id="KV426025">
    <property type="protein sequence ID" value="KZV91559.1"/>
    <property type="molecule type" value="Genomic_DNA"/>
</dbReference>